<evidence type="ECO:0000313" key="2">
    <source>
        <dbReference type="Proteomes" id="UP000437131"/>
    </source>
</evidence>
<comment type="caution">
    <text evidence="1">The sequence shown here is derived from an EMBL/GenBank/DDBJ whole genome shotgun (WGS) entry which is preliminary data.</text>
</comment>
<dbReference type="GO" id="GO:0016787">
    <property type="term" value="F:hydrolase activity"/>
    <property type="evidence" value="ECO:0007669"/>
    <property type="project" value="UniProtKB-KW"/>
</dbReference>
<dbReference type="RefSeq" id="WP_155083948.1">
    <property type="nucleotide sequence ID" value="NZ_WMIA01000011.1"/>
</dbReference>
<keyword evidence="1" id="KW-0378">Hydrolase</keyword>
<dbReference type="Pfam" id="PF13483">
    <property type="entry name" value="Lactamase_B_3"/>
    <property type="match status" value="1"/>
</dbReference>
<dbReference type="Gene3D" id="3.60.15.10">
    <property type="entry name" value="Ribonuclease Z/Hydroxyacylglutathione hydrolase-like"/>
    <property type="match status" value="1"/>
</dbReference>
<proteinExistence type="predicted"/>
<protein>
    <submittedName>
        <fullName evidence="1">MBL fold metallo-hydrolase</fullName>
    </submittedName>
</protein>
<gene>
    <name evidence="1" type="ORF">GGC33_10245</name>
</gene>
<dbReference type="AlphaFoldDB" id="A0A844GYS7"/>
<accession>A0A844GYS7</accession>
<dbReference type="Proteomes" id="UP000437131">
    <property type="component" value="Unassembled WGS sequence"/>
</dbReference>
<dbReference type="SUPFAM" id="SSF56281">
    <property type="entry name" value="Metallo-hydrolase/oxidoreductase"/>
    <property type="match status" value="1"/>
</dbReference>
<reference evidence="1 2" key="1">
    <citation type="submission" date="2019-11" db="EMBL/GenBank/DDBJ databases">
        <title>Isolation of a new High Light Tolerant Cyanobacteria.</title>
        <authorList>
            <person name="Dobson Z."/>
            <person name="Vaughn N."/>
            <person name="Vaughn M."/>
            <person name="Fromme P."/>
            <person name="Mazor Y."/>
        </authorList>
    </citation>
    <scope>NUCLEOTIDE SEQUENCE [LARGE SCALE GENOMIC DNA]</scope>
    <source>
        <strain evidence="1 2">0216</strain>
    </source>
</reference>
<dbReference type="InterPro" id="IPR036866">
    <property type="entry name" value="RibonucZ/Hydroxyglut_hydro"/>
</dbReference>
<evidence type="ECO:0000313" key="1">
    <source>
        <dbReference type="EMBL" id="MTF39305.1"/>
    </source>
</evidence>
<dbReference type="PANTHER" id="PTHR36142:SF2">
    <property type="entry name" value="METALLO-HYDROLASE_OXIDOREDUCTASE SUPERFAMILY PROTEIN"/>
    <property type="match status" value="1"/>
</dbReference>
<organism evidence="1 2">
    <name type="scientific">Cyanobacterium aponinum 0216</name>
    <dbReference type="NCBI Taxonomy" id="2676140"/>
    <lineage>
        <taxon>Bacteria</taxon>
        <taxon>Bacillati</taxon>
        <taxon>Cyanobacteriota</taxon>
        <taxon>Cyanophyceae</taxon>
        <taxon>Oscillatoriophycideae</taxon>
        <taxon>Chroococcales</taxon>
        <taxon>Geminocystaceae</taxon>
        <taxon>Cyanobacterium</taxon>
    </lineage>
</organism>
<dbReference type="PANTHER" id="PTHR36142">
    <property type="entry name" value="METALLO-HYDROLASE/OXIDOREDUCTASE SUPERFAMILY PROTEIN"/>
    <property type="match status" value="1"/>
</dbReference>
<sequence>MQLTWLDSNSWLIEMSNTRILLDPWLVGSLVFGNLKWLLEGKKKTSRPIPDNIDFILLSQGLEDHAHPPTLKVLDHNLPVVASVNAGKVCQDLGYTNITTLKHNESYIFNDKIQIDAIAGSPVGPGVIENGYILRDLVTGESIYYEPHGFHSPNLQKQESITTIITPLTNIKIPFLGPVIKGQETAVEVCRWLNPQYILSTAAGGDIDFDGLLVNLLKPDGTIERLRNLLKEANLSVNVIEPQPGEKIVITK</sequence>
<name>A0A844GYS7_9CHRO</name>
<dbReference type="EMBL" id="WMIA01000011">
    <property type="protein sequence ID" value="MTF39305.1"/>
    <property type="molecule type" value="Genomic_DNA"/>
</dbReference>